<comment type="caution">
    <text evidence="3">The sequence shown here is derived from an EMBL/GenBank/DDBJ whole genome shotgun (WGS) entry which is preliminary data.</text>
</comment>
<organism evidence="3 4">
    <name type="scientific">Hymenobacter gummosus</name>
    <dbReference type="NCBI Taxonomy" id="1776032"/>
    <lineage>
        <taxon>Bacteria</taxon>
        <taxon>Pseudomonadati</taxon>
        <taxon>Bacteroidota</taxon>
        <taxon>Cytophagia</taxon>
        <taxon>Cytophagales</taxon>
        <taxon>Hymenobacteraceae</taxon>
        <taxon>Hymenobacter</taxon>
    </lineage>
</organism>
<protein>
    <submittedName>
        <fullName evidence="3">DUF3857 domain-containing protein</fullName>
    </submittedName>
</protein>
<dbReference type="Gene3D" id="2.60.40.3140">
    <property type="match status" value="1"/>
</dbReference>
<evidence type="ECO:0000256" key="1">
    <source>
        <dbReference type="SAM" id="SignalP"/>
    </source>
</evidence>
<dbReference type="Proteomes" id="UP000282184">
    <property type="component" value="Unassembled WGS sequence"/>
</dbReference>
<keyword evidence="1" id="KW-0732">Signal</keyword>
<proteinExistence type="predicted"/>
<dbReference type="Gene3D" id="2.60.120.1130">
    <property type="match status" value="1"/>
</dbReference>
<dbReference type="Pfam" id="PF12969">
    <property type="entry name" value="DUF3857"/>
    <property type="match status" value="1"/>
</dbReference>
<keyword evidence="4" id="KW-1185">Reference proteome</keyword>
<dbReference type="AlphaFoldDB" id="A0A431U2A2"/>
<sequence length="668" mass="74475">MCSAFPRMIRQFTLLGAALLSAAALPALAQKTGAKTKLPADLTYADYKWPERKARLPITAADESQPAVILRDFTAHEYAYAGERPVTYTVEHRIIRVNTDDGIERYNKIYLPIEGEVVQLRARTISPRGQVVEVAEKDMKELKDGDGSPRNYRIIALEGVEKGSEVEYVYARVSGADYFGREWLQNTVPAHDVDFELIAPRSVTYEARTYHGPEAKVDTLSGSKRRLRVQLTDVPALRDEAFAHTAAQRMRVEFKLAYSAQRGRTRLFTWNDASQLVYQQVWELSKDEKKAVEKFDKQLGVAASLPVEEQIRALEQAVKSTINVGGGSYQVAQVVGTRTASELGMARLLAGLLRAHDILHEVVVVSDRSEVPFDAEFDTWNQLDHYAFYFPTTKQYLAPGRPDYRYGMIPAEWTASKALSVKLVQLGAAESAVGTVREVPALAADLSPSDLDISVTFAPALDKATVALTHLMGGYQAQAIQPFFPLLPADKRTEALQALVKSSVPDATFKSLDVKNGEAGRNALQHPFTIAATVESAAVLDRAGPKYLFKVGELIGPQSSLYQQEERKLDVENSYNHRFNRTITFDIPEGYRIRNLADLNIKADAGPADKPVYYFHSGYQQQGRKVTVQIEESYNQIYWPKKDFEAFRNVINASANFNKVVLVLEKGA</sequence>
<evidence type="ECO:0000259" key="2">
    <source>
        <dbReference type="Pfam" id="PF12969"/>
    </source>
</evidence>
<feature type="signal peptide" evidence="1">
    <location>
        <begin position="1"/>
        <end position="29"/>
    </location>
</feature>
<evidence type="ECO:0000313" key="3">
    <source>
        <dbReference type="EMBL" id="RTQ49310.1"/>
    </source>
</evidence>
<name>A0A431U2A2_9BACT</name>
<dbReference type="OrthoDB" id="1153981at2"/>
<dbReference type="EMBL" id="RXOF01000007">
    <property type="protein sequence ID" value="RTQ49310.1"/>
    <property type="molecule type" value="Genomic_DNA"/>
</dbReference>
<feature type="chain" id="PRO_5019284884" evidence="1">
    <location>
        <begin position="30"/>
        <end position="668"/>
    </location>
</feature>
<accession>A0A431U2A2</accession>
<evidence type="ECO:0000313" key="4">
    <source>
        <dbReference type="Proteomes" id="UP000282184"/>
    </source>
</evidence>
<reference evidence="3 4" key="1">
    <citation type="submission" date="2018-12" db="EMBL/GenBank/DDBJ databases">
        <title>Hymenobacter gummosus sp. nov., isolated from a spring.</title>
        <authorList>
            <person name="Nie L."/>
        </authorList>
    </citation>
    <scope>NUCLEOTIDE SEQUENCE [LARGE SCALE GENOMIC DNA]</scope>
    <source>
        <strain evidence="3 4">KCTC 52166</strain>
    </source>
</reference>
<feature type="domain" description="DUF3857" evidence="2">
    <location>
        <begin position="90"/>
        <end position="237"/>
    </location>
</feature>
<dbReference type="InterPro" id="IPR024618">
    <property type="entry name" value="DUF3857"/>
</dbReference>
<gene>
    <name evidence="3" type="ORF">EJV47_14310</name>
</gene>